<evidence type="ECO:0000313" key="12">
    <source>
        <dbReference type="Proteomes" id="UP001201163"/>
    </source>
</evidence>
<keyword evidence="6" id="KW-0812">Transmembrane</keyword>
<comment type="subcellular location">
    <subcellularLocation>
        <location evidence="1 10">Cell membrane</location>
        <topology evidence="1 10">Multi-pass membrane protein</topology>
    </subcellularLocation>
</comment>
<keyword evidence="7" id="KW-0472">Membrane</keyword>
<dbReference type="EC" id="2.4.1.16" evidence="2 10"/>
<dbReference type="GO" id="GO:0006031">
    <property type="term" value="P:chitin biosynthetic process"/>
    <property type="evidence" value="ECO:0007669"/>
    <property type="project" value="UniProtKB-UniRule"/>
</dbReference>
<evidence type="ECO:0000256" key="3">
    <source>
        <dbReference type="ARBA" id="ARBA00022475"/>
    </source>
</evidence>
<name>A0AAD4Q8A4_9AGAM</name>
<evidence type="ECO:0000256" key="6">
    <source>
        <dbReference type="ARBA" id="ARBA00022692"/>
    </source>
</evidence>
<comment type="function">
    <text evidence="10">Polymerizes chitin, a structural polymer of the cell wall and septum, by transferring the sugar moiety of UDP-GlcNAc to the non-reducing end of the growing chitin polymer.</text>
</comment>
<evidence type="ECO:0000256" key="10">
    <source>
        <dbReference type="RuleBase" id="RU366040"/>
    </source>
</evidence>
<evidence type="ECO:0000313" key="11">
    <source>
        <dbReference type="EMBL" id="KAH8979409.1"/>
    </source>
</evidence>
<keyword evidence="12" id="KW-1185">Reference proteome</keyword>
<organism evidence="11 12">
    <name type="scientific">Lactarius akahatsu</name>
    <dbReference type="NCBI Taxonomy" id="416441"/>
    <lineage>
        <taxon>Eukaryota</taxon>
        <taxon>Fungi</taxon>
        <taxon>Dikarya</taxon>
        <taxon>Basidiomycota</taxon>
        <taxon>Agaricomycotina</taxon>
        <taxon>Agaricomycetes</taxon>
        <taxon>Russulales</taxon>
        <taxon>Russulaceae</taxon>
        <taxon>Lactarius</taxon>
    </lineage>
</organism>
<gene>
    <name evidence="11" type="ORF">EDB92DRAFT_1821048</name>
</gene>
<comment type="catalytic activity">
    <reaction evidence="9 10">
        <text>[(1-&gt;4)-N-acetyl-beta-D-glucosaminyl](n) + UDP-N-acetyl-alpha-D-glucosamine = [(1-&gt;4)-N-acetyl-beta-D-glucosaminyl](n+1) + UDP + H(+)</text>
        <dbReference type="Rhea" id="RHEA:16637"/>
        <dbReference type="Rhea" id="RHEA-COMP:9593"/>
        <dbReference type="Rhea" id="RHEA-COMP:9595"/>
        <dbReference type="ChEBI" id="CHEBI:15378"/>
        <dbReference type="ChEBI" id="CHEBI:17029"/>
        <dbReference type="ChEBI" id="CHEBI:57705"/>
        <dbReference type="ChEBI" id="CHEBI:58223"/>
        <dbReference type="EC" id="2.4.1.16"/>
    </reaction>
</comment>
<dbReference type="GO" id="GO:0004100">
    <property type="term" value="F:chitin synthase activity"/>
    <property type="evidence" value="ECO:0007669"/>
    <property type="project" value="UniProtKB-UniRule"/>
</dbReference>
<evidence type="ECO:0000256" key="9">
    <source>
        <dbReference type="ARBA" id="ARBA00048014"/>
    </source>
</evidence>
<keyword evidence="4 10" id="KW-0328">Glycosyltransferase</keyword>
<dbReference type="Pfam" id="PF01644">
    <property type="entry name" value="Chitin_synth_1"/>
    <property type="match status" value="1"/>
</dbReference>
<keyword evidence="8 10" id="KW-0961">Cell wall biogenesis/degradation</keyword>
<dbReference type="PANTHER" id="PTHR22914">
    <property type="entry name" value="CHITIN SYNTHASE"/>
    <property type="match status" value="1"/>
</dbReference>
<comment type="caution">
    <text evidence="11">The sequence shown here is derived from an EMBL/GenBank/DDBJ whole genome shotgun (WGS) entry which is preliminary data.</text>
</comment>
<evidence type="ECO:0000256" key="1">
    <source>
        <dbReference type="ARBA" id="ARBA00004651"/>
    </source>
</evidence>
<evidence type="ECO:0000256" key="8">
    <source>
        <dbReference type="ARBA" id="ARBA00023316"/>
    </source>
</evidence>
<sequence>MAASRSAFSAATSPQALPLQLCDRLRRVNKAAQSLRIQGRARAYAYALLDRDAFKDDSSTLRQVHYDSPRRTELFIVMMMYNEDDTLSARTMHGYIGLSTQARSRKTWGKDCWKGWPSPEINSRTLSAVAAYQERIPTDVVNGKPGSVHICEYTTQIAVTEPNKTEGAERIIFCLKEKNEKKISHCLFFNAFGHILQPHVCVLLDIGMRPGPGSIYHLWKGLDINSNVGDA</sequence>
<accession>A0AAD4Q8A4</accession>
<comment type="similarity">
    <text evidence="10">Belongs to the chitin synthase family.</text>
</comment>
<evidence type="ECO:0000256" key="7">
    <source>
        <dbReference type="ARBA" id="ARBA00023136"/>
    </source>
</evidence>
<keyword evidence="5 10" id="KW-0808">Transferase</keyword>
<keyword evidence="3 10" id="KW-1003">Cell membrane</keyword>
<reference evidence="11" key="1">
    <citation type="submission" date="2022-01" db="EMBL/GenBank/DDBJ databases">
        <title>Comparative genomics reveals a dynamic genome evolution in the ectomycorrhizal milk-cap (Lactarius) mushrooms.</title>
        <authorList>
            <consortium name="DOE Joint Genome Institute"/>
            <person name="Lebreton A."/>
            <person name="Tang N."/>
            <person name="Kuo A."/>
            <person name="LaButti K."/>
            <person name="Drula E."/>
            <person name="Barry K."/>
            <person name="Clum A."/>
            <person name="Lipzen A."/>
            <person name="Mousain D."/>
            <person name="Ng V."/>
            <person name="Wang R."/>
            <person name="Wang X."/>
            <person name="Dai Y."/>
            <person name="Henrissat B."/>
            <person name="Grigoriev I.V."/>
            <person name="Guerin-Laguette A."/>
            <person name="Yu F."/>
            <person name="Martin F.M."/>
        </authorList>
    </citation>
    <scope>NUCLEOTIDE SEQUENCE</scope>
    <source>
        <strain evidence="11">QP</strain>
    </source>
</reference>
<dbReference type="GO" id="GO:0071555">
    <property type="term" value="P:cell wall organization"/>
    <property type="evidence" value="ECO:0007669"/>
    <property type="project" value="UniProtKB-KW"/>
</dbReference>
<dbReference type="Proteomes" id="UP001201163">
    <property type="component" value="Unassembled WGS sequence"/>
</dbReference>
<dbReference type="GO" id="GO:0030428">
    <property type="term" value="C:cell septum"/>
    <property type="evidence" value="ECO:0007669"/>
    <property type="project" value="TreeGrafter"/>
</dbReference>
<dbReference type="GO" id="GO:0005886">
    <property type="term" value="C:plasma membrane"/>
    <property type="evidence" value="ECO:0007669"/>
    <property type="project" value="UniProtKB-SubCell"/>
</dbReference>
<dbReference type="InterPro" id="IPR004835">
    <property type="entry name" value="Chitin_synth"/>
</dbReference>
<protein>
    <recommendedName>
        <fullName evidence="2 10">Chitin synthase</fullName>
        <ecNumber evidence="2 10">2.4.1.16</ecNumber>
    </recommendedName>
</protein>
<dbReference type="EMBL" id="JAKELL010000173">
    <property type="protein sequence ID" value="KAH8979409.1"/>
    <property type="molecule type" value="Genomic_DNA"/>
</dbReference>
<evidence type="ECO:0000256" key="5">
    <source>
        <dbReference type="ARBA" id="ARBA00022679"/>
    </source>
</evidence>
<proteinExistence type="inferred from homology"/>
<dbReference type="PANTHER" id="PTHR22914:SF9">
    <property type="entry name" value="CHITIN SYNTHASE 1"/>
    <property type="match status" value="1"/>
</dbReference>
<evidence type="ECO:0000256" key="2">
    <source>
        <dbReference type="ARBA" id="ARBA00012543"/>
    </source>
</evidence>
<evidence type="ECO:0000256" key="4">
    <source>
        <dbReference type="ARBA" id="ARBA00022676"/>
    </source>
</evidence>
<dbReference type="AlphaFoldDB" id="A0AAD4Q8A4"/>